<name>A0A4C1T4H2_EUMVA</name>
<protein>
    <submittedName>
        <fullName evidence="1">Uncharacterized protein</fullName>
    </submittedName>
</protein>
<accession>A0A4C1T4H2</accession>
<reference evidence="1 2" key="1">
    <citation type="journal article" date="2019" name="Commun. Biol.">
        <title>The bagworm genome reveals a unique fibroin gene that provides high tensile strength.</title>
        <authorList>
            <person name="Kono N."/>
            <person name="Nakamura H."/>
            <person name="Ohtoshi R."/>
            <person name="Tomita M."/>
            <person name="Numata K."/>
            <person name="Arakawa K."/>
        </authorList>
    </citation>
    <scope>NUCLEOTIDE SEQUENCE [LARGE SCALE GENOMIC DNA]</scope>
</reference>
<dbReference type="AlphaFoldDB" id="A0A4C1T4H2"/>
<keyword evidence="2" id="KW-1185">Reference proteome</keyword>
<comment type="caution">
    <text evidence="1">The sequence shown here is derived from an EMBL/GenBank/DDBJ whole genome shotgun (WGS) entry which is preliminary data.</text>
</comment>
<dbReference type="EMBL" id="BGZK01000030">
    <property type="protein sequence ID" value="GBP08357.1"/>
    <property type="molecule type" value="Genomic_DNA"/>
</dbReference>
<evidence type="ECO:0000313" key="1">
    <source>
        <dbReference type="EMBL" id="GBP08357.1"/>
    </source>
</evidence>
<dbReference type="Proteomes" id="UP000299102">
    <property type="component" value="Unassembled WGS sequence"/>
</dbReference>
<sequence>MWRQRYCRRHATEVRLPILRFYIRFLYDRAVLRSPHQHENKPVRSVRCYIFTGHRRDVAASAVRFRPVSRSGPLPLHQILQPILR</sequence>
<organism evidence="1 2">
    <name type="scientific">Eumeta variegata</name>
    <name type="common">Bagworm moth</name>
    <name type="synonym">Eumeta japonica</name>
    <dbReference type="NCBI Taxonomy" id="151549"/>
    <lineage>
        <taxon>Eukaryota</taxon>
        <taxon>Metazoa</taxon>
        <taxon>Ecdysozoa</taxon>
        <taxon>Arthropoda</taxon>
        <taxon>Hexapoda</taxon>
        <taxon>Insecta</taxon>
        <taxon>Pterygota</taxon>
        <taxon>Neoptera</taxon>
        <taxon>Endopterygota</taxon>
        <taxon>Lepidoptera</taxon>
        <taxon>Glossata</taxon>
        <taxon>Ditrysia</taxon>
        <taxon>Tineoidea</taxon>
        <taxon>Psychidae</taxon>
        <taxon>Oiketicinae</taxon>
        <taxon>Eumeta</taxon>
    </lineage>
</organism>
<evidence type="ECO:0000313" key="2">
    <source>
        <dbReference type="Proteomes" id="UP000299102"/>
    </source>
</evidence>
<gene>
    <name evidence="1" type="ORF">EVAR_78821_1</name>
</gene>
<proteinExistence type="predicted"/>